<dbReference type="InterPro" id="IPR021730">
    <property type="entry name" value="YdbH"/>
</dbReference>
<name>A0ABY9EF92_9GAMM</name>
<proteinExistence type="predicted"/>
<gene>
    <name evidence="2" type="ORF">M8T91_04380</name>
</gene>
<dbReference type="Pfam" id="PF11739">
    <property type="entry name" value="YdbH-like"/>
    <property type="match status" value="1"/>
</dbReference>
<reference evidence="2 3" key="1">
    <citation type="submission" date="2022-05" db="EMBL/GenBank/DDBJ databases">
        <title>Microbulbifer sp. nov., isolated from sponge.</title>
        <authorList>
            <person name="Gao L."/>
        </authorList>
    </citation>
    <scope>NUCLEOTIDE SEQUENCE [LARGE SCALE GENOMIC DNA]</scope>
    <source>
        <strain evidence="2 3">MI-G</strain>
    </source>
</reference>
<evidence type="ECO:0000313" key="2">
    <source>
        <dbReference type="EMBL" id="WKD50671.1"/>
    </source>
</evidence>
<keyword evidence="1" id="KW-1133">Transmembrane helix</keyword>
<protein>
    <submittedName>
        <fullName evidence="2">YdbH domain-containing protein</fullName>
    </submittedName>
</protein>
<accession>A0ABY9EF92</accession>
<dbReference type="EMBL" id="CP098023">
    <property type="protein sequence ID" value="WKD50671.1"/>
    <property type="molecule type" value="Genomic_DNA"/>
</dbReference>
<dbReference type="Proteomes" id="UP001321520">
    <property type="component" value="Chromosome"/>
</dbReference>
<keyword evidence="1" id="KW-0472">Membrane</keyword>
<feature type="transmembrane region" description="Helical" evidence="1">
    <location>
        <begin position="7"/>
        <end position="25"/>
    </location>
</feature>
<organism evidence="2 3">
    <name type="scientific">Microbulbifer spongiae</name>
    <dbReference type="NCBI Taxonomy" id="2944933"/>
    <lineage>
        <taxon>Bacteria</taxon>
        <taxon>Pseudomonadati</taxon>
        <taxon>Pseudomonadota</taxon>
        <taxon>Gammaproteobacteria</taxon>
        <taxon>Cellvibrionales</taxon>
        <taxon>Microbulbiferaceae</taxon>
        <taxon>Microbulbifer</taxon>
    </lineage>
</organism>
<keyword evidence="3" id="KW-1185">Reference proteome</keyword>
<sequence>MRKSRIFFIVLTLVLITLLIGSWYMKEPAISRIINLLYGQAVIQNISGLELGFGEISARQIRLQPARGKMFILDKVTISHPFHIVLNRKSSERVEISVGKLSLHTGGWTGPINTLNTADKKHAYPVIDLSQALQSIIYFMPGKVFINQIVLDNNDLMGPLDITRHNRHISAKLPYTSSQHESYNLSLKADITPAKIQLNASIDSNIRKAVSYADVTIVKNIHGGWLLDTNAVLTMDSLSPFVDIATGSATGLSPKIHTTGAIAIRTTSDIPDNITAISGYRNITFSFESENLTASFQSKLLDTVLKAQLSTTTPIEIKLSGLDRLIPEYITGAGRLILFPAGNLPERNFLLDSEFESHIQTNISRILVNGSVNLASGKILANSPIWNTIPALTSIKNQNGTLNFYGEINLQPLDQLSSTEKKVFDSFTLTLTPESQVHITAHMQNSTEGSLLQPFGFDKSRVQVGVEDNLTITGAISQSGRIHLVVSGGTVSVKMQGEKSRNSILAHFRKIRCNINDNTECTFGIESEVPEIVNPISGISITQLFSDSNVRIQKTGDKYWLQIKAFTVTAKEIKDKSLHLKNSEFRMPGLHCVFHAHTSSCNSTKGESNVTATVNESLSFSGDVSFGNLKLQIEDGKTDFSGTYNSNNLHLTASGNYALDASLSGFVALTGNVLEGKGNLVSGPLVIQHHLQHSLKQAKGRILFSLPPVVFSPMQPLSQTVKGLPIDVVSGQVSASGTLSWPQQQGSALRLTLSDIATVYADSFATGIDAKLLFEKDSGQWVTGEPQSLSIQSMDAGLPLEKIRFSLFLDRDMDLVLRDFAAEFLGGKVTSQALTWNLSQVKRQSTLYAQDISLEELARVTESKHFEAKGRLNLTIPMITGPDGITVEKGHVRALAPGGQLRYYGAFSPQMLADNPQLNLIANALEDYLFHTLEGNMEYSPSGDLLLKLQLVGRSDSVDIDRDLIINLNLENNIPAMLHSLQASRDVAEALEKQLDQ</sequence>
<evidence type="ECO:0000256" key="1">
    <source>
        <dbReference type="SAM" id="Phobius"/>
    </source>
</evidence>
<evidence type="ECO:0000313" key="3">
    <source>
        <dbReference type="Proteomes" id="UP001321520"/>
    </source>
</evidence>
<dbReference type="RefSeq" id="WP_301417190.1">
    <property type="nucleotide sequence ID" value="NZ_CP098023.1"/>
</dbReference>
<keyword evidence="1" id="KW-0812">Transmembrane</keyword>